<comment type="similarity">
    <text evidence="7">Belongs to the binding-protein-dependent transport system permease family.</text>
</comment>
<dbReference type="GO" id="GO:0055085">
    <property type="term" value="P:transmembrane transport"/>
    <property type="evidence" value="ECO:0007669"/>
    <property type="project" value="InterPro"/>
</dbReference>
<reference evidence="9 10" key="1">
    <citation type="submission" date="2020-04" db="EMBL/GenBank/DDBJ databases">
        <title>Rhodospirillaceae bacterium KN72 isolated from deep sea.</title>
        <authorList>
            <person name="Zhang D.-C."/>
        </authorList>
    </citation>
    <scope>NUCLEOTIDE SEQUENCE [LARGE SCALE GENOMIC DNA]</scope>
    <source>
        <strain evidence="9 10">KN72</strain>
    </source>
</reference>
<feature type="domain" description="ABC transmembrane type-1" evidence="8">
    <location>
        <begin position="69"/>
        <end position="259"/>
    </location>
</feature>
<dbReference type="Gene3D" id="1.10.3720.10">
    <property type="entry name" value="MetI-like"/>
    <property type="match status" value="1"/>
</dbReference>
<dbReference type="RefSeq" id="WP_169625461.1">
    <property type="nucleotide sequence ID" value="NZ_JABBNT010000003.1"/>
</dbReference>
<feature type="transmembrane region" description="Helical" evidence="7">
    <location>
        <begin position="105"/>
        <end position="127"/>
    </location>
</feature>
<feature type="transmembrane region" description="Helical" evidence="7">
    <location>
        <begin position="241"/>
        <end position="259"/>
    </location>
</feature>
<comment type="caution">
    <text evidence="9">The sequence shown here is derived from an EMBL/GenBank/DDBJ whole genome shotgun (WGS) entry which is preliminary data.</text>
</comment>
<dbReference type="InterPro" id="IPR000515">
    <property type="entry name" value="MetI-like"/>
</dbReference>
<dbReference type="PANTHER" id="PTHR43386">
    <property type="entry name" value="OLIGOPEPTIDE TRANSPORT SYSTEM PERMEASE PROTEIN APPC"/>
    <property type="match status" value="1"/>
</dbReference>
<accession>A0A7Y0E0N0</accession>
<dbReference type="InterPro" id="IPR050366">
    <property type="entry name" value="BP-dependent_transpt_permease"/>
</dbReference>
<keyword evidence="10" id="KW-1185">Reference proteome</keyword>
<evidence type="ECO:0000256" key="4">
    <source>
        <dbReference type="ARBA" id="ARBA00022692"/>
    </source>
</evidence>
<keyword evidence="2 7" id="KW-0813">Transport</keyword>
<dbReference type="PANTHER" id="PTHR43386:SF25">
    <property type="entry name" value="PEPTIDE ABC TRANSPORTER PERMEASE PROTEIN"/>
    <property type="match status" value="1"/>
</dbReference>
<keyword evidence="5 7" id="KW-1133">Transmembrane helix</keyword>
<proteinExistence type="inferred from homology"/>
<feature type="transmembrane region" description="Helical" evidence="7">
    <location>
        <begin position="133"/>
        <end position="152"/>
    </location>
</feature>
<dbReference type="SUPFAM" id="SSF161098">
    <property type="entry name" value="MetI-like"/>
    <property type="match status" value="1"/>
</dbReference>
<evidence type="ECO:0000313" key="10">
    <source>
        <dbReference type="Proteomes" id="UP000539372"/>
    </source>
</evidence>
<sequence length="277" mass="28551">MTGTRLPQLWIGLVVTVSVLAAALLSLVWTPYPVDAQSIIDRLQGPGAAHWLGTDMFGRDILSRVLGGAGTALLVGSAAVVVGLAGGLPLGLAAAMNRDGWADTLIARGADLIFAFPALLSAVLIAAVYGPGAANVVVAVGIFNIAVFARVIRGAALSVMARPFIRAALALGRPWPSVAAIHLLPNIAGVIAVQGTVQFAVAILAEAGLSYLGLGVKPPDPSWGKMLADAQTLLYLDPKQAIIPGLAILWAVLGLNMLGDGLRDLLDPRLRSMRARG</sequence>
<feature type="transmembrane region" description="Helical" evidence="7">
    <location>
        <begin position="72"/>
        <end position="93"/>
    </location>
</feature>
<evidence type="ECO:0000259" key="8">
    <source>
        <dbReference type="PROSITE" id="PS50928"/>
    </source>
</evidence>
<dbReference type="InterPro" id="IPR035906">
    <property type="entry name" value="MetI-like_sf"/>
</dbReference>
<evidence type="ECO:0000256" key="3">
    <source>
        <dbReference type="ARBA" id="ARBA00022475"/>
    </source>
</evidence>
<name>A0A7Y0E0N0_9PROT</name>
<organism evidence="9 10">
    <name type="scientific">Pacificispira spongiicola</name>
    <dbReference type="NCBI Taxonomy" id="2729598"/>
    <lineage>
        <taxon>Bacteria</taxon>
        <taxon>Pseudomonadati</taxon>
        <taxon>Pseudomonadota</taxon>
        <taxon>Alphaproteobacteria</taxon>
        <taxon>Rhodospirillales</taxon>
        <taxon>Rhodospirillaceae</taxon>
        <taxon>Pacificispira</taxon>
    </lineage>
</organism>
<evidence type="ECO:0000256" key="1">
    <source>
        <dbReference type="ARBA" id="ARBA00004651"/>
    </source>
</evidence>
<dbReference type="Proteomes" id="UP000539372">
    <property type="component" value="Unassembled WGS sequence"/>
</dbReference>
<dbReference type="Pfam" id="PF00528">
    <property type="entry name" value="BPD_transp_1"/>
    <property type="match status" value="1"/>
</dbReference>
<keyword evidence="6 7" id="KW-0472">Membrane</keyword>
<protein>
    <submittedName>
        <fullName evidence="9">ABC transporter permease</fullName>
    </submittedName>
</protein>
<feature type="transmembrane region" description="Helical" evidence="7">
    <location>
        <begin position="9"/>
        <end position="29"/>
    </location>
</feature>
<evidence type="ECO:0000256" key="7">
    <source>
        <dbReference type="RuleBase" id="RU363032"/>
    </source>
</evidence>
<dbReference type="CDD" id="cd06261">
    <property type="entry name" value="TM_PBP2"/>
    <property type="match status" value="1"/>
</dbReference>
<evidence type="ECO:0000256" key="6">
    <source>
        <dbReference type="ARBA" id="ARBA00023136"/>
    </source>
</evidence>
<evidence type="ECO:0000313" key="9">
    <source>
        <dbReference type="EMBL" id="NMM45088.1"/>
    </source>
</evidence>
<dbReference type="PROSITE" id="PS50928">
    <property type="entry name" value="ABC_TM1"/>
    <property type="match status" value="1"/>
</dbReference>
<keyword evidence="3" id="KW-1003">Cell membrane</keyword>
<evidence type="ECO:0000256" key="2">
    <source>
        <dbReference type="ARBA" id="ARBA00022448"/>
    </source>
</evidence>
<dbReference type="AlphaFoldDB" id="A0A7Y0E0N0"/>
<evidence type="ECO:0000256" key="5">
    <source>
        <dbReference type="ARBA" id="ARBA00022989"/>
    </source>
</evidence>
<keyword evidence="4 7" id="KW-0812">Transmembrane</keyword>
<dbReference type="EMBL" id="JABBNT010000003">
    <property type="protein sequence ID" value="NMM45088.1"/>
    <property type="molecule type" value="Genomic_DNA"/>
</dbReference>
<gene>
    <name evidence="9" type="ORF">HH303_11405</name>
</gene>
<comment type="subcellular location">
    <subcellularLocation>
        <location evidence="1 7">Cell membrane</location>
        <topology evidence="1 7">Multi-pass membrane protein</topology>
    </subcellularLocation>
</comment>
<dbReference type="GO" id="GO:0005886">
    <property type="term" value="C:plasma membrane"/>
    <property type="evidence" value="ECO:0007669"/>
    <property type="project" value="UniProtKB-SubCell"/>
</dbReference>
<feature type="transmembrane region" description="Helical" evidence="7">
    <location>
        <begin position="183"/>
        <end position="205"/>
    </location>
</feature>